<comment type="caution">
    <text evidence="1">The sequence shown here is derived from an EMBL/GenBank/DDBJ whole genome shotgun (WGS) entry which is preliminary data.</text>
</comment>
<accession>A0ACA9N5G0</accession>
<gene>
    <name evidence="1" type="ORF">ACOLOM_LOCUS7470</name>
</gene>
<organism evidence="1 2">
    <name type="scientific">Acaulospora colombiana</name>
    <dbReference type="NCBI Taxonomy" id="27376"/>
    <lineage>
        <taxon>Eukaryota</taxon>
        <taxon>Fungi</taxon>
        <taxon>Fungi incertae sedis</taxon>
        <taxon>Mucoromycota</taxon>
        <taxon>Glomeromycotina</taxon>
        <taxon>Glomeromycetes</taxon>
        <taxon>Diversisporales</taxon>
        <taxon>Acaulosporaceae</taxon>
        <taxon>Acaulospora</taxon>
    </lineage>
</organism>
<sequence length="376" mass="42993">AEDLLQLFYDFNRLFEVENIEILNGIVSDYTLMTLALLYVQVKAASGYADQAELLLRRLHDTQKGIIRTGHPQILRALHVLVSLCKNQSRFPETAALQEEIVGVMSNLYGREHPDTLACTFTLAATYMDQSRFQEAARLQSEGLKLRQVRLGPNHPDTVESRVWLAFSMFRQGHPEGFKMFEHACMLYERRLGTHHPKTLPWLGRLSIAYGKAGRLPELLSLQRRVYHGAKREFGMKHPSTLHWMRGVSDTYAQLGKINDSIDILNSLLELQKETFGDVSVEVFNTLVTLAHSYSQAREKELSDSTLQSARVIFAEISDKMENDMLFKLSMTLFSLLDCDQRENEGIDRKIAIEAAKYQELLEQHYARNVNNQLGS</sequence>
<dbReference type="Proteomes" id="UP000789525">
    <property type="component" value="Unassembled WGS sequence"/>
</dbReference>
<proteinExistence type="predicted"/>
<reference evidence="1" key="1">
    <citation type="submission" date="2021-06" db="EMBL/GenBank/DDBJ databases">
        <authorList>
            <person name="Kallberg Y."/>
            <person name="Tangrot J."/>
            <person name="Rosling A."/>
        </authorList>
    </citation>
    <scope>NUCLEOTIDE SEQUENCE</scope>
    <source>
        <strain evidence="1">CL356</strain>
    </source>
</reference>
<evidence type="ECO:0000313" key="1">
    <source>
        <dbReference type="EMBL" id="CAG8625321.1"/>
    </source>
</evidence>
<dbReference type="EMBL" id="CAJVPT010017295">
    <property type="protein sequence ID" value="CAG8625321.1"/>
    <property type="molecule type" value="Genomic_DNA"/>
</dbReference>
<evidence type="ECO:0000313" key="2">
    <source>
        <dbReference type="Proteomes" id="UP000789525"/>
    </source>
</evidence>
<feature type="non-terminal residue" evidence="1">
    <location>
        <position position="1"/>
    </location>
</feature>
<keyword evidence="2" id="KW-1185">Reference proteome</keyword>
<protein>
    <submittedName>
        <fullName evidence="1">10150_t:CDS:1</fullName>
    </submittedName>
</protein>
<name>A0ACA9N5G0_9GLOM</name>